<evidence type="ECO:0000256" key="10">
    <source>
        <dbReference type="PROSITE-ProRule" id="PRU00169"/>
    </source>
</evidence>
<dbReference type="SMART" id="SM00133">
    <property type="entry name" value="S_TK_X"/>
    <property type="match status" value="1"/>
</dbReference>
<feature type="compositionally biased region" description="Low complexity" evidence="11">
    <location>
        <begin position="1477"/>
        <end position="1506"/>
    </location>
</feature>
<feature type="compositionally biased region" description="Low complexity" evidence="11">
    <location>
        <begin position="1405"/>
        <end position="1425"/>
    </location>
</feature>
<feature type="region of interest" description="Disordered" evidence="11">
    <location>
        <begin position="473"/>
        <end position="501"/>
    </location>
</feature>
<evidence type="ECO:0000256" key="4">
    <source>
        <dbReference type="ARBA" id="ARBA00022679"/>
    </source>
</evidence>
<dbReference type="PANTHER" id="PTHR24356">
    <property type="entry name" value="SERINE/THREONINE-PROTEIN KINASE"/>
    <property type="match status" value="1"/>
</dbReference>
<dbReference type="GO" id="GO:0004674">
    <property type="term" value="F:protein serine/threonine kinase activity"/>
    <property type="evidence" value="ECO:0007669"/>
    <property type="project" value="UniProtKB-KW"/>
</dbReference>
<evidence type="ECO:0000256" key="9">
    <source>
        <dbReference type="ARBA" id="ARBA00048679"/>
    </source>
</evidence>
<reference evidence="16 17" key="1">
    <citation type="journal article" date="2021" name="DNA Res.">
        <title>Genome analysis of Candida subhashii reveals its hybrid nature and dual mitochondrial genome conformations.</title>
        <authorList>
            <person name="Mixao V."/>
            <person name="Hegedusova E."/>
            <person name="Saus E."/>
            <person name="Pryszcz L.P."/>
            <person name="Cillingova A."/>
            <person name="Nosek J."/>
            <person name="Gabaldon T."/>
        </authorList>
    </citation>
    <scope>NUCLEOTIDE SEQUENCE [LARGE SCALE GENOMIC DNA]</scope>
    <source>
        <strain evidence="16 17">CBS 10753</strain>
    </source>
</reference>
<dbReference type="Pfam" id="PF00069">
    <property type="entry name" value="Pkinase"/>
    <property type="match status" value="2"/>
</dbReference>
<feature type="region of interest" description="Disordered" evidence="11">
    <location>
        <begin position="723"/>
        <end position="768"/>
    </location>
</feature>
<dbReference type="InterPro" id="IPR008271">
    <property type="entry name" value="Ser/Thr_kinase_AS"/>
</dbReference>
<organism evidence="16 17">
    <name type="scientific">[Candida] subhashii</name>
    <dbReference type="NCBI Taxonomy" id="561895"/>
    <lineage>
        <taxon>Eukaryota</taxon>
        <taxon>Fungi</taxon>
        <taxon>Dikarya</taxon>
        <taxon>Ascomycota</taxon>
        <taxon>Saccharomycotina</taxon>
        <taxon>Pichiomycetes</taxon>
        <taxon>Debaryomycetaceae</taxon>
        <taxon>Spathaspora</taxon>
    </lineage>
</organism>
<keyword evidence="3" id="KW-0597">Phosphoprotein</keyword>
<proteinExistence type="predicted"/>
<gene>
    <name evidence="16" type="ORF">J8A68_003097</name>
</gene>
<feature type="region of interest" description="Disordered" evidence="11">
    <location>
        <begin position="1472"/>
        <end position="1541"/>
    </location>
</feature>
<dbReference type="Proteomes" id="UP000694255">
    <property type="component" value="Unassembled WGS sequence"/>
</dbReference>
<dbReference type="PROSITE" id="PS50110">
    <property type="entry name" value="RESPONSE_REGULATORY"/>
    <property type="match status" value="1"/>
</dbReference>
<evidence type="ECO:0000256" key="8">
    <source>
        <dbReference type="ARBA" id="ARBA00047899"/>
    </source>
</evidence>
<keyword evidence="17" id="KW-1185">Reference proteome</keyword>
<dbReference type="OrthoDB" id="162894at2759"/>
<comment type="catalytic activity">
    <reaction evidence="9">
        <text>L-seryl-[protein] + ATP = O-phospho-L-seryl-[protein] + ADP + H(+)</text>
        <dbReference type="Rhea" id="RHEA:17989"/>
        <dbReference type="Rhea" id="RHEA-COMP:9863"/>
        <dbReference type="Rhea" id="RHEA-COMP:11604"/>
        <dbReference type="ChEBI" id="CHEBI:15378"/>
        <dbReference type="ChEBI" id="CHEBI:29999"/>
        <dbReference type="ChEBI" id="CHEBI:30616"/>
        <dbReference type="ChEBI" id="CHEBI:83421"/>
        <dbReference type="ChEBI" id="CHEBI:456216"/>
        <dbReference type="EC" id="2.7.11.1"/>
    </reaction>
</comment>
<accession>A0A8J5UZ06</accession>
<evidence type="ECO:0000256" key="1">
    <source>
        <dbReference type="ARBA" id="ARBA00012513"/>
    </source>
</evidence>
<dbReference type="PROSITE" id="PS50011">
    <property type="entry name" value="PROTEIN_KINASE_DOM"/>
    <property type="match status" value="1"/>
</dbReference>
<evidence type="ECO:0000256" key="3">
    <source>
        <dbReference type="ARBA" id="ARBA00022553"/>
    </source>
</evidence>
<dbReference type="InterPro" id="IPR050236">
    <property type="entry name" value="Ser_Thr_kinase_AGC"/>
</dbReference>
<dbReference type="InterPro" id="IPR001789">
    <property type="entry name" value="Sig_transdc_resp-reg_receiver"/>
</dbReference>
<dbReference type="GO" id="GO:0000160">
    <property type="term" value="P:phosphorelay signal transduction system"/>
    <property type="evidence" value="ECO:0007669"/>
    <property type="project" value="InterPro"/>
</dbReference>
<dbReference type="SMART" id="SM00448">
    <property type="entry name" value="REC"/>
    <property type="match status" value="1"/>
</dbReference>
<keyword evidence="2" id="KW-0723">Serine/threonine-protein kinase</keyword>
<feature type="region of interest" description="Disordered" evidence="11">
    <location>
        <begin position="851"/>
        <end position="877"/>
    </location>
</feature>
<feature type="domain" description="AGC-kinase C-terminal" evidence="15">
    <location>
        <begin position="1334"/>
        <end position="1460"/>
    </location>
</feature>
<feature type="region of interest" description="Disordered" evidence="11">
    <location>
        <begin position="1"/>
        <end position="122"/>
    </location>
</feature>
<sequence>MSNPSTPPRTGGTPIDDTLFHQPTFESTPLYAQFDSRDRSISPCEIPATQMERTTSSQSPLGTPSTTLPKQRKPKQPSPVITVEQHTSKRDSEDLQGRIITSKPPSPPSSPTSSSESMKKSPVNIVSIEDQITLRLESSNNPTVVMELDLDGNIRYISNNWEYIVGTNIKKIINRPISKIIIGNNEEDYKVFNNAIDQMILDDCSYKVKFMTATKQKHEHHNNEGLAIYNDLVRLLTPPAHECHFKGDIPVPEEGQLTPYNSMDEASDVELPVEDYVPRRQSLVDDISELHLGDDKVSPNLEASSAEETISLTSSEVSNDGEVIELEAQGILIHDAKTRLPTHSMWTIRPFVHIDLDLTLPTALIDLLGFGSEIFEGYLLNLQELGIIDEESVPQPKTILCRICENNIPAWFIEKHSDLCIIEHRVNESLQECHDEIGEQRELVMKIFESLASQNMSPSSSVISQHQSFHSSSSSLISNPSTTSVESNTSSSSSSSNDDSSSSFIYDYKGIPLPTVSDVVSPSPRLANQVLTKNFQARHKNLIHSKKFPFGILQKVIELCDDALLINPPAKNDDDVLEFSPGSEKALNAVLNGNNLETNDLAIRQIIEDTQILINNKMDTLSRLISILQFSDKIKEEIDELVLQTVRETVDKIREQTINENRNPTPTPPIVEPDAILSEAVSLRPQAIPLQAPRPSRSMSPASELLHQSFDNIINPREILIRDSKRQDSNTSMNSSMSSISISRTRESLGERGSSIAHVQPSHQSRTNSRELLDAIHNLDFSKRSSENNSSIPSPRRHLSPAPYVEKQNLTSLQRNTATARFTPLTSPATPHDDIDNKKIIHLSLSTSLQPSTSMKGLSKQQPPLSPLLVSATPQTRSSTGGVRDYEIIKPISKGAFGSVFLARRKLTGDYVAIKCLRKRDMIAKNQVLNVKSERAVMMRQTDSPYVAQLYSSFQSKDYLYLVMEYLNGGDCANLLKTLGVIGLEWTPRYIAEIIVGVDDLHKRGIIHRDLKPDNILIDKNGHLKLTDFGLSRLGVVGRQSTHRKSSSNEHGIELFKSGLTQNFDPALQEFHHKRTHSGTPFTLSPTMEHSKLNPQVQALQQPYPPPLQHHLTSPALSFLEQFGNSPVTPSSSSTTNSQTTFPQTPQYNAPPLLHHRSASFFKGGARSNSGGLESPLLRPIIPRTASESSFALFDDEYNQQGSMSAASNQGVNYALYDPKTETEIKHFVGTPDYLAPETIEGVGQSESSDWWSIGCMLFEFLFGYPPFHADSPEKVFHNILECKIDWPDLPPEEWDSFCTPEAKDLIEKLLTLAPEERLGFHGASEIMSHPYFAEIDWDNLFEEKAPFIPMLDDPESTDYFDSRGADVIQFPRDESDDSDEEHTVGAGGQNLVSESLRNSLTNASSDSPGSSGSSSLPGSANVSGIAGSGKRERRGSRLVDPGEFGSFRFRNLSVLEKQNKDVINRLKSEHLEHRSSFSSSSSDSTPILRSPGNSFSGPMGGPSSSANTVNSGISPFKRSSSPSNIAPRSSSLESPGIGTVAPPVHTVSSVMSASPHRLFESPIVSKHERVPSAVSTYSSGDEIIFNEEKQRTGSLALARNSALLKDFTPMSSDTEEKPSRFVRRRASSRSDAISLSNELNVLYCEPISVVRHSVVKLLEKAGCVVVTVTDGEDLVKRATSRVKFDIIFTALKLSKVEAIDAVKLIKFTTSTNSTTPIVAVTGFPDKAKSSGVFDEIICKPVEFPEVQKCITKLSEAAIDE</sequence>
<dbReference type="SMART" id="SM00220">
    <property type="entry name" value="S_TKc"/>
    <property type="match status" value="1"/>
</dbReference>
<feature type="compositionally biased region" description="Polar residues" evidence="11">
    <location>
        <begin position="1391"/>
        <end position="1404"/>
    </location>
</feature>
<comment type="caution">
    <text evidence="10">Lacks conserved residue(s) required for the propagation of feature annotation.</text>
</comment>
<evidence type="ECO:0000259" key="14">
    <source>
        <dbReference type="PROSITE" id="PS50112"/>
    </source>
</evidence>
<feature type="region of interest" description="Disordered" evidence="11">
    <location>
        <begin position="1371"/>
        <end position="1443"/>
    </location>
</feature>
<feature type="compositionally biased region" description="Low complexity" evidence="11">
    <location>
        <begin position="111"/>
        <end position="122"/>
    </location>
</feature>
<evidence type="ECO:0000259" key="12">
    <source>
        <dbReference type="PROSITE" id="PS50011"/>
    </source>
</evidence>
<keyword evidence="7" id="KW-0067">ATP-binding</keyword>
<comment type="caution">
    <text evidence="16">The sequence shown here is derived from an EMBL/GenBank/DDBJ whole genome shotgun (WGS) entry which is preliminary data.</text>
</comment>
<dbReference type="RefSeq" id="XP_049263581.1">
    <property type="nucleotide sequence ID" value="XM_049406917.1"/>
</dbReference>
<feature type="domain" description="Protein kinase" evidence="12">
    <location>
        <begin position="886"/>
        <end position="1333"/>
    </location>
</feature>
<dbReference type="EC" id="2.7.11.1" evidence="1"/>
<protein>
    <recommendedName>
        <fullName evidence="1">non-specific serine/threonine protein kinase</fullName>
        <ecNumber evidence="1">2.7.11.1</ecNumber>
    </recommendedName>
</protein>
<dbReference type="GO" id="GO:0005524">
    <property type="term" value="F:ATP binding"/>
    <property type="evidence" value="ECO:0007669"/>
    <property type="project" value="UniProtKB-KW"/>
</dbReference>
<dbReference type="InterPro" id="IPR000961">
    <property type="entry name" value="AGC-kinase_C"/>
</dbReference>
<feature type="compositionally biased region" description="Polar residues" evidence="11">
    <location>
        <begin position="51"/>
        <end position="69"/>
    </location>
</feature>
<dbReference type="GO" id="GO:0005634">
    <property type="term" value="C:nucleus"/>
    <property type="evidence" value="ECO:0007669"/>
    <property type="project" value="TreeGrafter"/>
</dbReference>
<dbReference type="FunFam" id="1.10.510.10:FF:000340">
    <property type="entry name" value="Serine threonine protein kinase"/>
    <property type="match status" value="1"/>
</dbReference>
<evidence type="ECO:0000256" key="6">
    <source>
        <dbReference type="ARBA" id="ARBA00022777"/>
    </source>
</evidence>
<dbReference type="PROSITE" id="PS50112">
    <property type="entry name" value="PAS"/>
    <property type="match status" value="1"/>
</dbReference>
<dbReference type="PROSITE" id="PS51285">
    <property type="entry name" value="AGC_KINASE_CTER"/>
    <property type="match status" value="1"/>
</dbReference>
<evidence type="ECO:0000313" key="17">
    <source>
        <dbReference type="Proteomes" id="UP000694255"/>
    </source>
</evidence>
<dbReference type="PROSITE" id="PS00108">
    <property type="entry name" value="PROTEIN_KINASE_ST"/>
    <property type="match status" value="1"/>
</dbReference>
<evidence type="ECO:0000313" key="16">
    <source>
        <dbReference type="EMBL" id="KAG7663349.1"/>
    </source>
</evidence>
<evidence type="ECO:0000256" key="2">
    <source>
        <dbReference type="ARBA" id="ARBA00022527"/>
    </source>
</evidence>
<name>A0A8J5UZ06_9ASCO</name>
<dbReference type="GO" id="GO:1901992">
    <property type="term" value="P:positive regulation of mitotic cell cycle phase transition"/>
    <property type="evidence" value="ECO:0007669"/>
    <property type="project" value="UniProtKB-ARBA"/>
</dbReference>
<evidence type="ECO:0000256" key="5">
    <source>
        <dbReference type="ARBA" id="ARBA00022741"/>
    </source>
</evidence>
<keyword evidence="6" id="KW-0418">Kinase</keyword>
<feature type="compositionally biased region" description="Low complexity" evidence="11">
    <location>
        <begin position="729"/>
        <end position="743"/>
    </location>
</feature>
<evidence type="ECO:0000259" key="13">
    <source>
        <dbReference type="PROSITE" id="PS50110"/>
    </source>
</evidence>
<dbReference type="GO" id="GO:0005737">
    <property type="term" value="C:cytoplasm"/>
    <property type="evidence" value="ECO:0007669"/>
    <property type="project" value="TreeGrafter"/>
</dbReference>
<feature type="compositionally biased region" description="Low complexity" evidence="11">
    <location>
        <begin position="1519"/>
        <end position="1532"/>
    </location>
</feature>
<feature type="domain" description="Response regulatory" evidence="13">
    <location>
        <begin position="1641"/>
        <end position="1755"/>
    </location>
</feature>
<keyword evidence="5" id="KW-0547">Nucleotide-binding</keyword>
<dbReference type="EMBL" id="JAGSYN010000139">
    <property type="protein sequence ID" value="KAG7663349.1"/>
    <property type="molecule type" value="Genomic_DNA"/>
</dbReference>
<dbReference type="FunFam" id="3.30.200.20:FF:001008">
    <property type="entry name" value="Serine/threonine-protein kinase cek1"/>
    <property type="match status" value="1"/>
</dbReference>
<evidence type="ECO:0000256" key="11">
    <source>
        <dbReference type="SAM" id="MobiDB-lite"/>
    </source>
</evidence>
<feature type="compositionally biased region" description="Low complexity" evidence="11">
    <location>
        <begin position="1126"/>
        <end position="1147"/>
    </location>
</feature>
<feature type="compositionally biased region" description="Low complexity" evidence="11">
    <location>
        <begin position="851"/>
        <end position="869"/>
    </location>
</feature>
<feature type="compositionally biased region" description="Basic and acidic residues" evidence="11">
    <location>
        <begin position="86"/>
        <end position="96"/>
    </location>
</feature>
<feature type="domain" description="PAS" evidence="14">
    <location>
        <begin position="128"/>
        <end position="203"/>
    </location>
</feature>
<dbReference type="GeneID" id="73469898"/>
<dbReference type="PANTHER" id="PTHR24356:SF1">
    <property type="entry name" value="SERINE_THREONINE-PROTEIN KINASE GREATWALL"/>
    <property type="match status" value="1"/>
</dbReference>
<dbReference type="InterPro" id="IPR000014">
    <property type="entry name" value="PAS"/>
</dbReference>
<evidence type="ECO:0000256" key="7">
    <source>
        <dbReference type="ARBA" id="ARBA00022840"/>
    </source>
</evidence>
<dbReference type="InterPro" id="IPR000719">
    <property type="entry name" value="Prot_kinase_dom"/>
</dbReference>
<evidence type="ECO:0000259" key="15">
    <source>
        <dbReference type="PROSITE" id="PS51285"/>
    </source>
</evidence>
<comment type="catalytic activity">
    <reaction evidence="8">
        <text>L-threonyl-[protein] + ATP = O-phospho-L-threonyl-[protein] + ADP + H(+)</text>
        <dbReference type="Rhea" id="RHEA:46608"/>
        <dbReference type="Rhea" id="RHEA-COMP:11060"/>
        <dbReference type="Rhea" id="RHEA-COMP:11605"/>
        <dbReference type="ChEBI" id="CHEBI:15378"/>
        <dbReference type="ChEBI" id="CHEBI:30013"/>
        <dbReference type="ChEBI" id="CHEBI:30616"/>
        <dbReference type="ChEBI" id="CHEBI:61977"/>
        <dbReference type="ChEBI" id="CHEBI:456216"/>
        <dbReference type="EC" id="2.7.11.1"/>
    </reaction>
</comment>
<feature type="region of interest" description="Disordered" evidence="11">
    <location>
        <begin position="1122"/>
        <end position="1151"/>
    </location>
</feature>
<keyword evidence="4" id="KW-0808">Transferase</keyword>